<comment type="caution">
    <text evidence="1">Lacks conserved residue(s) required for the propagation of feature annotation.</text>
</comment>
<dbReference type="PROSITE" id="PS51160">
    <property type="entry name" value="ACYLPHOSPHATASE_3"/>
    <property type="match status" value="1"/>
</dbReference>
<reference evidence="4" key="1">
    <citation type="submission" date="2022-12" db="EMBL/GenBank/DDBJ databases">
        <authorList>
            <person name="Petersen C."/>
        </authorList>
    </citation>
    <scope>NUCLEOTIDE SEQUENCE</scope>
    <source>
        <strain evidence="4">IBT 15544</strain>
    </source>
</reference>
<proteinExistence type="inferred from homology"/>
<comment type="similarity">
    <text evidence="2">Belongs to the acylphosphatase family.</text>
</comment>
<dbReference type="InterPro" id="IPR036046">
    <property type="entry name" value="Acylphosphatase-like_dom_sf"/>
</dbReference>
<accession>A0A9W9NA44</accession>
<dbReference type="Pfam" id="PF00708">
    <property type="entry name" value="Acylphosphatase"/>
    <property type="match status" value="1"/>
</dbReference>
<feature type="domain" description="Acylphosphatase-like" evidence="3">
    <location>
        <begin position="1"/>
        <end position="54"/>
    </location>
</feature>
<keyword evidence="5" id="KW-1185">Reference proteome</keyword>
<dbReference type="RefSeq" id="XP_058311842.1">
    <property type="nucleotide sequence ID" value="XM_058449498.1"/>
</dbReference>
<gene>
    <name evidence="4" type="ORF">N7498_002436</name>
</gene>
<comment type="caution">
    <text evidence="4">The sequence shown here is derived from an EMBL/GenBank/DDBJ whole genome shotgun (WGS) entry which is preliminary data.</text>
</comment>
<organism evidence="4 5">
    <name type="scientific">Penicillium cinerascens</name>
    <dbReference type="NCBI Taxonomy" id="70096"/>
    <lineage>
        <taxon>Eukaryota</taxon>
        <taxon>Fungi</taxon>
        <taxon>Dikarya</taxon>
        <taxon>Ascomycota</taxon>
        <taxon>Pezizomycotina</taxon>
        <taxon>Eurotiomycetes</taxon>
        <taxon>Eurotiomycetidae</taxon>
        <taxon>Eurotiales</taxon>
        <taxon>Aspergillaceae</taxon>
        <taxon>Penicillium</taxon>
    </lineage>
</organism>
<dbReference type="Gene3D" id="3.30.70.100">
    <property type="match status" value="1"/>
</dbReference>
<evidence type="ECO:0000256" key="1">
    <source>
        <dbReference type="PROSITE-ProRule" id="PRU00520"/>
    </source>
</evidence>
<dbReference type="GeneID" id="83176799"/>
<protein>
    <recommendedName>
        <fullName evidence="3">Acylphosphatase-like domain-containing protein</fullName>
    </recommendedName>
</protein>
<reference evidence="4" key="2">
    <citation type="journal article" date="2023" name="IMA Fungus">
        <title>Comparative genomic study of the Penicillium genus elucidates a diverse pangenome and 15 lateral gene transfer events.</title>
        <authorList>
            <person name="Petersen C."/>
            <person name="Sorensen T."/>
            <person name="Nielsen M.R."/>
            <person name="Sondergaard T.E."/>
            <person name="Sorensen J.L."/>
            <person name="Fitzpatrick D.A."/>
            <person name="Frisvad J.C."/>
            <person name="Nielsen K.L."/>
        </authorList>
    </citation>
    <scope>NUCLEOTIDE SEQUENCE</scope>
    <source>
        <strain evidence="4">IBT 15544</strain>
    </source>
</reference>
<evidence type="ECO:0000313" key="4">
    <source>
        <dbReference type="EMBL" id="KAJ5216029.1"/>
    </source>
</evidence>
<evidence type="ECO:0000313" key="5">
    <source>
        <dbReference type="Proteomes" id="UP001150904"/>
    </source>
</evidence>
<name>A0A9W9NA44_9EURO</name>
<evidence type="ECO:0000259" key="3">
    <source>
        <dbReference type="PROSITE" id="PS51160"/>
    </source>
</evidence>
<sequence length="64" mass="7324">MTTQRVEGEVQGDEESMRNFLQQINKGPRTAHVAKIEKKELEPHEHDDSFVVLRTAESMFHSGS</sequence>
<dbReference type="AlphaFoldDB" id="A0A9W9NA44"/>
<dbReference type="Proteomes" id="UP001150904">
    <property type="component" value="Unassembled WGS sequence"/>
</dbReference>
<dbReference type="SUPFAM" id="SSF54975">
    <property type="entry name" value="Acylphosphatase/BLUF domain-like"/>
    <property type="match status" value="1"/>
</dbReference>
<dbReference type="InterPro" id="IPR001792">
    <property type="entry name" value="Acylphosphatase-like_dom"/>
</dbReference>
<evidence type="ECO:0000256" key="2">
    <source>
        <dbReference type="RuleBase" id="RU004168"/>
    </source>
</evidence>
<dbReference type="OrthoDB" id="7961613at2759"/>
<dbReference type="EMBL" id="JAPQKR010000005">
    <property type="protein sequence ID" value="KAJ5216029.1"/>
    <property type="molecule type" value="Genomic_DNA"/>
</dbReference>